<keyword evidence="2" id="KW-1185">Reference proteome</keyword>
<name>A0A3Q7J431_SOLLC</name>
<proteinExistence type="predicted"/>
<dbReference type="AlphaFoldDB" id="A0A3Q7J431"/>
<evidence type="ECO:0000313" key="1">
    <source>
        <dbReference type="EnsemblPlants" id="Solyc12g011350.2.1"/>
    </source>
</evidence>
<reference evidence="1" key="2">
    <citation type="submission" date="2019-01" db="UniProtKB">
        <authorList>
            <consortium name="EnsemblPlants"/>
        </authorList>
    </citation>
    <scope>IDENTIFICATION</scope>
    <source>
        <strain evidence="1">cv. Heinz 1706</strain>
    </source>
</reference>
<organism evidence="1">
    <name type="scientific">Solanum lycopersicum</name>
    <name type="common">Tomato</name>
    <name type="synonym">Lycopersicon esculentum</name>
    <dbReference type="NCBI Taxonomy" id="4081"/>
    <lineage>
        <taxon>Eukaryota</taxon>
        <taxon>Viridiplantae</taxon>
        <taxon>Streptophyta</taxon>
        <taxon>Embryophyta</taxon>
        <taxon>Tracheophyta</taxon>
        <taxon>Spermatophyta</taxon>
        <taxon>Magnoliopsida</taxon>
        <taxon>eudicotyledons</taxon>
        <taxon>Gunneridae</taxon>
        <taxon>Pentapetalae</taxon>
        <taxon>asterids</taxon>
        <taxon>lamiids</taxon>
        <taxon>Solanales</taxon>
        <taxon>Solanaceae</taxon>
        <taxon>Solanoideae</taxon>
        <taxon>Solaneae</taxon>
        <taxon>Solanum</taxon>
        <taxon>Solanum subgen. Lycopersicon</taxon>
    </lineage>
</organism>
<dbReference type="Gramene" id="Solyc12g011350.2.1">
    <property type="protein sequence ID" value="Solyc12g011350.2.1"/>
    <property type="gene ID" value="Solyc12g011350.2"/>
</dbReference>
<accession>A0A3Q7J431</accession>
<dbReference type="Proteomes" id="UP000004994">
    <property type="component" value="Chromosome 12"/>
</dbReference>
<protein>
    <submittedName>
        <fullName evidence="1">Uncharacterized protein</fullName>
    </submittedName>
</protein>
<sequence length="41" mass="4927">MYKMYRHNITILEPQLPPYYQISQPRFINQLGGDTLITKDE</sequence>
<dbReference type="PaxDb" id="4081-Solyc12g011350.1.1"/>
<dbReference type="EnsemblPlants" id="Solyc12g011350.2.1">
    <property type="protein sequence ID" value="Solyc12g011350.2.1"/>
    <property type="gene ID" value="Solyc12g011350.2"/>
</dbReference>
<dbReference type="InParanoid" id="A0A3Q7J431"/>
<reference evidence="1" key="1">
    <citation type="journal article" date="2012" name="Nature">
        <title>The tomato genome sequence provides insights into fleshy fruit evolution.</title>
        <authorList>
            <consortium name="Tomato Genome Consortium"/>
        </authorList>
    </citation>
    <scope>NUCLEOTIDE SEQUENCE [LARGE SCALE GENOMIC DNA]</scope>
    <source>
        <strain evidence="1">cv. Heinz 1706</strain>
    </source>
</reference>
<evidence type="ECO:0000313" key="2">
    <source>
        <dbReference type="Proteomes" id="UP000004994"/>
    </source>
</evidence>